<evidence type="ECO:0000313" key="14">
    <source>
        <dbReference type="EMBL" id="AEH45890.1"/>
    </source>
</evidence>
<comment type="similarity">
    <text evidence="2 12">Belongs to the tRNA nucleotidyltransferase/poly(A) polymerase family.</text>
</comment>
<dbReference type="eggNOG" id="COG0617">
    <property type="taxonomic scope" value="Bacteria"/>
</dbReference>
<dbReference type="InterPro" id="IPR000644">
    <property type="entry name" value="CBS_dom"/>
</dbReference>
<dbReference type="PaxDb" id="667014-Thein_2039"/>
<keyword evidence="9" id="KW-0460">Magnesium</keyword>
<dbReference type="OrthoDB" id="9805698at2"/>
<gene>
    <name evidence="14" type="ordered locus">Thein_2039</name>
</gene>
<dbReference type="Pfam" id="PF01743">
    <property type="entry name" value="PolyA_pol"/>
    <property type="match status" value="1"/>
</dbReference>
<comment type="cofactor">
    <cofactor evidence="1">
        <name>Mg(2+)</name>
        <dbReference type="ChEBI" id="CHEBI:18420"/>
    </cofactor>
</comment>
<evidence type="ECO:0000256" key="7">
    <source>
        <dbReference type="ARBA" id="ARBA00022723"/>
    </source>
</evidence>
<evidence type="ECO:0000259" key="13">
    <source>
        <dbReference type="PROSITE" id="PS51371"/>
    </source>
</evidence>
<evidence type="ECO:0000256" key="2">
    <source>
        <dbReference type="ARBA" id="ARBA00007265"/>
    </source>
</evidence>
<dbReference type="eggNOG" id="COG0517">
    <property type="taxonomic scope" value="Bacteria"/>
</dbReference>
<dbReference type="InterPro" id="IPR052390">
    <property type="entry name" value="tRNA_nt/polyA_polymerase"/>
</dbReference>
<dbReference type="Proteomes" id="UP000006793">
    <property type="component" value="Chromosome"/>
</dbReference>
<dbReference type="CDD" id="cd05398">
    <property type="entry name" value="NT_ClassII-CCAase"/>
    <property type="match status" value="1"/>
</dbReference>
<evidence type="ECO:0000256" key="9">
    <source>
        <dbReference type="ARBA" id="ARBA00022842"/>
    </source>
</evidence>
<dbReference type="STRING" id="667014.Thein_2039"/>
<evidence type="ECO:0000256" key="6">
    <source>
        <dbReference type="ARBA" id="ARBA00022695"/>
    </source>
</evidence>
<dbReference type="HOGENOM" id="CLU_015961_5_1_0"/>
<proteinExistence type="inferred from homology"/>
<evidence type="ECO:0000256" key="12">
    <source>
        <dbReference type="RuleBase" id="RU003953"/>
    </source>
</evidence>
<evidence type="ECO:0000256" key="1">
    <source>
        <dbReference type="ARBA" id="ARBA00001946"/>
    </source>
</evidence>
<keyword evidence="6 14" id="KW-0548">Nucleotidyltransferase</keyword>
<feature type="domain" description="CBS" evidence="13">
    <location>
        <begin position="4"/>
        <end position="64"/>
    </location>
</feature>
<dbReference type="InterPro" id="IPR043519">
    <property type="entry name" value="NT_sf"/>
</dbReference>
<dbReference type="GO" id="GO:0016779">
    <property type="term" value="F:nucleotidyltransferase activity"/>
    <property type="evidence" value="ECO:0007669"/>
    <property type="project" value="UniProtKB-KW"/>
</dbReference>
<dbReference type="KEGG" id="tid:Thein_2039"/>
<reference evidence="15" key="1">
    <citation type="submission" date="2011-04" db="EMBL/GenBank/DDBJ databases">
        <title>The complete genome of Thermodesulfatator indicus DSM 15286.</title>
        <authorList>
            <person name="Lucas S."/>
            <person name="Copeland A."/>
            <person name="Lapidus A."/>
            <person name="Bruce D."/>
            <person name="Goodwin L."/>
            <person name="Pitluck S."/>
            <person name="Peters L."/>
            <person name="Kyrpides N."/>
            <person name="Mavromatis K."/>
            <person name="Pagani I."/>
            <person name="Ivanova N."/>
            <person name="Saunders L."/>
            <person name="Detter J.C."/>
            <person name="Tapia R."/>
            <person name="Han C."/>
            <person name="Land M."/>
            <person name="Hauser L."/>
            <person name="Markowitz V."/>
            <person name="Cheng J.-F."/>
            <person name="Hugenholtz P."/>
            <person name="Woyke T."/>
            <person name="Wu D."/>
            <person name="Spring S."/>
            <person name="Schroeder M."/>
            <person name="Brambilla E."/>
            <person name="Klenk H.-P."/>
            <person name="Eisen J.A."/>
        </authorList>
    </citation>
    <scope>NUCLEOTIDE SEQUENCE [LARGE SCALE GENOMIC DNA]</scope>
    <source>
        <strain evidence="15">DSM 15286 / JCM 11887 / CIR29812</strain>
    </source>
</reference>
<dbReference type="InterPro" id="IPR046342">
    <property type="entry name" value="CBS_dom_sf"/>
</dbReference>
<accession>F8AD21</accession>
<evidence type="ECO:0000256" key="5">
    <source>
        <dbReference type="ARBA" id="ARBA00022694"/>
    </source>
</evidence>
<protein>
    <submittedName>
        <fullName evidence="14">Polynucleotide adenylyltransferase region</fullName>
    </submittedName>
</protein>
<dbReference type="AlphaFoldDB" id="F8AD21"/>
<dbReference type="Gene3D" id="3.30.460.10">
    <property type="entry name" value="Beta Polymerase, domain 2"/>
    <property type="match status" value="1"/>
</dbReference>
<keyword evidence="5" id="KW-0819">tRNA processing</keyword>
<dbReference type="GO" id="GO:0008033">
    <property type="term" value="P:tRNA processing"/>
    <property type="evidence" value="ECO:0007669"/>
    <property type="project" value="UniProtKB-KW"/>
</dbReference>
<dbReference type="PANTHER" id="PTHR47788">
    <property type="entry name" value="POLYA POLYMERASE"/>
    <property type="match status" value="1"/>
</dbReference>
<evidence type="ECO:0000256" key="8">
    <source>
        <dbReference type="ARBA" id="ARBA00022741"/>
    </source>
</evidence>
<dbReference type="PANTHER" id="PTHR47788:SF1">
    <property type="entry name" value="A-ADDING TRNA NUCLEOTIDYLTRANSFERASE"/>
    <property type="match status" value="1"/>
</dbReference>
<keyword evidence="3" id="KW-0820">tRNA-binding</keyword>
<dbReference type="SUPFAM" id="SSF54631">
    <property type="entry name" value="CBS-domain pair"/>
    <property type="match status" value="1"/>
</dbReference>
<dbReference type="EMBL" id="CP002683">
    <property type="protein sequence ID" value="AEH45890.1"/>
    <property type="molecule type" value="Genomic_DNA"/>
</dbReference>
<dbReference type="RefSeq" id="WP_013908629.1">
    <property type="nucleotide sequence ID" value="NC_015681.1"/>
</dbReference>
<dbReference type="SUPFAM" id="SSF81891">
    <property type="entry name" value="Poly A polymerase C-terminal region-like"/>
    <property type="match status" value="1"/>
</dbReference>
<dbReference type="PROSITE" id="PS51371">
    <property type="entry name" value="CBS"/>
    <property type="match status" value="1"/>
</dbReference>
<keyword evidence="10 12" id="KW-0694">RNA-binding</keyword>
<evidence type="ECO:0000256" key="11">
    <source>
        <dbReference type="PROSITE-ProRule" id="PRU00703"/>
    </source>
</evidence>
<keyword evidence="15" id="KW-1185">Reference proteome</keyword>
<keyword evidence="8" id="KW-0547">Nucleotide-binding</keyword>
<evidence type="ECO:0000256" key="3">
    <source>
        <dbReference type="ARBA" id="ARBA00022555"/>
    </source>
</evidence>
<dbReference type="InParanoid" id="F8AD21"/>
<keyword evidence="11" id="KW-0129">CBS domain</keyword>
<dbReference type="GO" id="GO:0000049">
    <property type="term" value="F:tRNA binding"/>
    <property type="evidence" value="ECO:0007669"/>
    <property type="project" value="UniProtKB-KW"/>
</dbReference>
<keyword evidence="7" id="KW-0479">Metal-binding</keyword>
<dbReference type="InterPro" id="IPR002646">
    <property type="entry name" value="PolA_pol_head_dom"/>
</dbReference>
<dbReference type="GO" id="GO:0000166">
    <property type="term" value="F:nucleotide binding"/>
    <property type="evidence" value="ECO:0007669"/>
    <property type="project" value="UniProtKB-KW"/>
</dbReference>
<dbReference type="PATRIC" id="fig|667014.3.peg.2096"/>
<reference evidence="14 15" key="2">
    <citation type="journal article" date="2012" name="Stand. Genomic Sci.">
        <title>Complete genome sequence of the thermophilic sulfate-reducing ocean bacterium Thermodesulfatator indicus type strain (CIR29812(T)).</title>
        <authorList>
            <person name="Anderson I."/>
            <person name="Saunders E."/>
            <person name="Lapidus A."/>
            <person name="Nolan M."/>
            <person name="Lucas S."/>
            <person name="Tice H."/>
            <person name="Del Rio T.G."/>
            <person name="Cheng J.F."/>
            <person name="Han C."/>
            <person name="Tapia R."/>
            <person name="Goodwin L.A."/>
            <person name="Pitluck S."/>
            <person name="Liolios K."/>
            <person name="Mavromatis K."/>
            <person name="Pagani I."/>
            <person name="Ivanova N."/>
            <person name="Mikhailova N."/>
            <person name="Pati A."/>
            <person name="Chen A."/>
            <person name="Palaniappan K."/>
            <person name="Land M."/>
            <person name="Hauser L."/>
            <person name="Jeffries C.D."/>
            <person name="Chang Y.J."/>
            <person name="Brambilla E.M."/>
            <person name="Rohde M."/>
            <person name="Spring S."/>
            <person name="Goker M."/>
            <person name="Detter J.C."/>
            <person name="Woyke T."/>
            <person name="Bristow J."/>
            <person name="Eisen J.A."/>
            <person name="Markowitz V."/>
            <person name="Hugenholtz P."/>
            <person name="Kyrpides N.C."/>
            <person name="Klenk H.P."/>
        </authorList>
    </citation>
    <scope>NUCLEOTIDE SEQUENCE [LARGE SCALE GENOMIC DNA]</scope>
    <source>
        <strain evidence="15">DSM 15286 / JCM 11887 / CIR29812</strain>
    </source>
</reference>
<dbReference type="SUPFAM" id="SSF81301">
    <property type="entry name" value="Nucleotidyltransferase"/>
    <property type="match status" value="1"/>
</dbReference>
<sequence>MKNIIPAASLGPPLTIERSASIDEALNLFSLSGEDLLIVLEKGNYVGVLSRRTLTNAKRYNLQVSLSDILEEIPVGEYLPELEFLKNPLGAFLLLKNNVPQSLITLGESPIFENHFEKMVVEIEGDLKTLADIINETATALDISVYLVGGVVRDLVIGQPCFDIDLVVTEKAEEFAKNLARALRGKIVKKSLFGTFKIEAGDYVFDVAQARWEYYEAPAKLPKVAPGPLRQDLWRRDFTINALALYPENSLIIDLYGGLADIFARKLRVFHVLSFVEDPTRIFRAARYTTRFNLELTGTTIRALELALKLEVLNLLTPARLRNEFLRILEERDPVAPLLFLQKHKVLHQLFSLTLEENEIKSSLYLAEKAGLDIREKLELLALLYAGTPEEFAKLELSPQKFENYQKQLKILAEKRSWFFDSRVSLSEKVFFLEKFPKVILCAAASFLEEDFLLRCFKNYFKVKPGLSGEDLKKLGFKSGPLLGEMLKRLRAAKLDGQIKDGEEEIFLKKELGDGFSS</sequence>
<dbReference type="Gene3D" id="1.10.3090.10">
    <property type="entry name" value="cca-adding enzyme, domain 2"/>
    <property type="match status" value="1"/>
</dbReference>
<keyword evidence="4 12" id="KW-0808">Transferase</keyword>
<evidence type="ECO:0000313" key="15">
    <source>
        <dbReference type="Proteomes" id="UP000006793"/>
    </source>
</evidence>
<evidence type="ECO:0000256" key="10">
    <source>
        <dbReference type="ARBA" id="ARBA00022884"/>
    </source>
</evidence>
<dbReference type="GO" id="GO:0046872">
    <property type="term" value="F:metal ion binding"/>
    <property type="evidence" value="ECO:0007669"/>
    <property type="project" value="UniProtKB-KW"/>
</dbReference>
<name>F8AD21_THEID</name>
<evidence type="ECO:0000256" key="4">
    <source>
        <dbReference type="ARBA" id="ARBA00022679"/>
    </source>
</evidence>
<organism evidence="14 15">
    <name type="scientific">Thermodesulfatator indicus (strain DSM 15286 / JCM 11887 / CIR29812)</name>
    <dbReference type="NCBI Taxonomy" id="667014"/>
    <lineage>
        <taxon>Bacteria</taxon>
        <taxon>Pseudomonadati</taxon>
        <taxon>Thermodesulfobacteriota</taxon>
        <taxon>Thermodesulfobacteria</taxon>
        <taxon>Thermodesulfobacteriales</taxon>
        <taxon>Thermodesulfatatoraceae</taxon>
        <taxon>Thermodesulfatator</taxon>
    </lineage>
</organism>